<gene>
    <name evidence="1" type="ORF">DKG74_16345</name>
</gene>
<dbReference type="InterPro" id="IPR050931">
    <property type="entry name" value="Mito_Protein_Transport_Metaxin"/>
</dbReference>
<comment type="caution">
    <text evidence="1">The sequence shown here is derived from an EMBL/GenBank/DDBJ whole genome shotgun (WGS) entry which is preliminary data.</text>
</comment>
<dbReference type="AlphaFoldDB" id="A0A317DZU9"/>
<dbReference type="PANTHER" id="PTHR12289:SF67">
    <property type="match status" value="1"/>
</dbReference>
<dbReference type="SUPFAM" id="SSF52833">
    <property type="entry name" value="Thioredoxin-like"/>
    <property type="match status" value="1"/>
</dbReference>
<dbReference type="OrthoDB" id="7054557at2"/>
<keyword evidence="2" id="KW-1185">Reference proteome</keyword>
<dbReference type="EMBL" id="QGLE01000010">
    <property type="protein sequence ID" value="PWR20249.1"/>
    <property type="molecule type" value="Genomic_DNA"/>
</dbReference>
<dbReference type="Proteomes" id="UP000245461">
    <property type="component" value="Unassembled WGS sequence"/>
</dbReference>
<dbReference type="PANTHER" id="PTHR12289">
    <property type="entry name" value="METAXIN RELATED"/>
    <property type="match status" value="1"/>
</dbReference>
<dbReference type="InterPro" id="IPR036249">
    <property type="entry name" value="Thioredoxin-like_sf"/>
</dbReference>
<dbReference type="SUPFAM" id="SSF47616">
    <property type="entry name" value="GST C-terminal domain-like"/>
    <property type="match status" value="1"/>
</dbReference>
<dbReference type="Gene3D" id="3.40.30.10">
    <property type="entry name" value="Glutaredoxin"/>
    <property type="match status" value="1"/>
</dbReference>
<name>A0A317DZU9_9PROT</name>
<dbReference type="InterPro" id="IPR036282">
    <property type="entry name" value="Glutathione-S-Trfase_C_sf"/>
</dbReference>
<keyword evidence="1" id="KW-0808">Transferase</keyword>
<proteinExistence type="predicted"/>
<dbReference type="Pfam" id="PF13410">
    <property type="entry name" value="GST_C_2"/>
    <property type="match status" value="1"/>
</dbReference>
<protein>
    <submittedName>
        <fullName evidence="1">Glutathione S-transferase family protein</fullName>
    </submittedName>
</protein>
<dbReference type="GO" id="GO:0005737">
    <property type="term" value="C:cytoplasm"/>
    <property type="evidence" value="ECO:0007669"/>
    <property type="project" value="TreeGrafter"/>
</dbReference>
<evidence type="ECO:0000313" key="1">
    <source>
        <dbReference type="EMBL" id="PWR20249.1"/>
    </source>
</evidence>
<dbReference type="GO" id="GO:0016740">
    <property type="term" value="F:transferase activity"/>
    <property type="evidence" value="ECO:0007669"/>
    <property type="project" value="UniProtKB-KW"/>
</dbReference>
<sequence>MNDILVVHGLNLSYFTGKLEAYFRAKGIDYQMAEMDTRGFAALGRITGVRQMPQVECPDGSWLTDTTLILDHVERFGIEPVLTPQDAATAFVARLIEDMADETLWRPALYYRWAFRDDARLNSTRLARGMLRDVPLPLPLRRQLILRRQRRHFLSRDGVTGKTAPAIEALYLEALAAMEQALAHAPYVLGGRPTAADFGLFGPFFRHFFCDPTPARLMRDKAPRTLQWVTRLWGADPAQLGAAPLPDHVPDSAAGLLRLVAEHHLPYLAANADAVAAGRARVRFEDGGAVFSIPASPYRAWCLDRLRLGAAALGPLARARIDDLLGPAAGILRQPRQACGAFKPPALPIAPGAAARAVDRAWRPA</sequence>
<evidence type="ECO:0000313" key="2">
    <source>
        <dbReference type="Proteomes" id="UP000245461"/>
    </source>
</evidence>
<organism evidence="1 2">
    <name type="scientific">Zavarzinia aquatilis</name>
    <dbReference type="NCBI Taxonomy" id="2211142"/>
    <lineage>
        <taxon>Bacteria</taxon>
        <taxon>Pseudomonadati</taxon>
        <taxon>Pseudomonadota</taxon>
        <taxon>Alphaproteobacteria</taxon>
        <taxon>Rhodospirillales</taxon>
        <taxon>Zavarziniaceae</taxon>
        <taxon>Zavarzinia</taxon>
    </lineage>
</organism>
<accession>A0A317DZU9</accession>
<dbReference type="Gene3D" id="1.20.1050.10">
    <property type="match status" value="2"/>
</dbReference>
<dbReference type="RefSeq" id="WP_109907246.1">
    <property type="nucleotide sequence ID" value="NZ_QGLE01000010.1"/>
</dbReference>
<reference evidence="1 2" key="1">
    <citation type="submission" date="2018-05" db="EMBL/GenBank/DDBJ databases">
        <title>Zavarzinia sp. HR-AS.</title>
        <authorList>
            <person name="Lee Y."/>
            <person name="Jeon C.O."/>
        </authorList>
    </citation>
    <scope>NUCLEOTIDE SEQUENCE [LARGE SCALE GENOMIC DNA]</scope>
    <source>
        <strain evidence="1 2">HR-AS</strain>
    </source>
</reference>